<dbReference type="Proteomes" id="UP000732377">
    <property type="component" value="Unassembled WGS sequence"/>
</dbReference>
<sequence>MGPDDLATDNLAAEAELTEPRTGTVVYHYFPADNKDGLPLWKIIYIEKAVGSRVRCMTETEILQSVRNASAQHKPHYGDGAYCTLHRDFSRACTAVQHAHGLDPNRCQYRAVLVIDQPERFRKFQSTGGVMRSIPREEYLTKGQLVKIGDATGEARLLWIEAFTDGAWRRVPQPEG</sequence>
<evidence type="ECO:0000313" key="2">
    <source>
        <dbReference type="Proteomes" id="UP000732377"/>
    </source>
</evidence>
<protein>
    <submittedName>
        <fullName evidence="1">Uncharacterized protein</fullName>
    </submittedName>
</protein>
<reference evidence="1" key="1">
    <citation type="submission" date="2017-11" db="EMBL/GenBank/DDBJ databases">
        <title>Three new genomes from thermophilic consortium.</title>
        <authorList>
            <person name="Quaggio R."/>
            <person name="Amgarten D."/>
            <person name="Setubal J.C."/>
        </authorList>
    </citation>
    <scope>NUCLEOTIDE SEQUENCE</scope>
    <source>
        <strain evidence="1">ZCTH01-B2</strain>
    </source>
</reference>
<accession>A0A953ID02</accession>
<gene>
    <name evidence="1" type="ORF">CWE10_12825</name>
</gene>
<comment type="caution">
    <text evidence="1">The sequence shown here is derived from an EMBL/GenBank/DDBJ whole genome shotgun (WGS) entry which is preliminary data.</text>
</comment>
<name>A0A953ID02_SYMTR</name>
<evidence type="ECO:0000313" key="1">
    <source>
        <dbReference type="EMBL" id="MBY6277074.1"/>
    </source>
</evidence>
<proteinExistence type="predicted"/>
<organism evidence="1 2">
    <name type="scientific">Symbiobacterium thermophilum</name>
    <dbReference type="NCBI Taxonomy" id="2734"/>
    <lineage>
        <taxon>Bacteria</taxon>
        <taxon>Bacillati</taxon>
        <taxon>Bacillota</taxon>
        <taxon>Clostridia</taxon>
        <taxon>Eubacteriales</taxon>
        <taxon>Symbiobacteriaceae</taxon>
        <taxon>Symbiobacterium</taxon>
    </lineage>
</organism>
<dbReference type="AlphaFoldDB" id="A0A953ID02"/>
<dbReference type="EMBL" id="PIUK01000135">
    <property type="protein sequence ID" value="MBY6277074.1"/>
    <property type="molecule type" value="Genomic_DNA"/>
</dbReference>